<protein>
    <submittedName>
        <fullName evidence="5">Thaumatin family domain-containing protein</fullName>
    </submittedName>
</protein>
<evidence type="ECO:0000256" key="2">
    <source>
        <dbReference type="SAM" id="MobiDB-lite"/>
    </source>
</evidence>
<dbReference type="Pfam" id="PF00314">
    <property type="entry name" value="Thaumatin"/>
    <property type="match status" value="1"/>
</dbReference>
<dbReference type="PROSITE" id="PS50181">
    <property type="entry name" value="FBOX"/>
    <property type="match status" value="1"/>
</dbReference>
<keyword evidence="1" id="KW-0175">Coiled coil</keyword>
<evidence type="ECO:0000313" key="5">
    <source>
        <dbReference type="EMBL" id="KAI1711564.1"/>
    </source>
</evidence>
<accession>A0AAD4N190</accession>
<evidence type="ECO:0000259" key="4">
    <source>
        <dbReference type="PROSITE" id="PS50181"/>
    </source>
</evidence>
<evidence type="ECO:0000256" key="1">
    <source>
        <dbReference type="SAM" id="Coils"/>
    </source>
</evidence>
<organism evidence="5 6">
    <name type="scientific">Ditylenchus destructor</name>
    <dbReference type="NCBI Taxonomy" id="166010"/>
    <lineage>
        <taxon>Eukaryota</taxon>
        <taxon>Metazoa</taxon>
        <taxon>Ecdysozoa</taxon>
        <taxon>Nematoda</taxon>
        <taxon>Chromadorea</taxon>
        <taxon>Rhabditida</taxon>
        <taxon>Tylenchina</taxon>
        <taxon>Tylenchomorpha</taxon>
        <taxon>Sphaerularioidea</taxon>
        <taxon>Anguinidae</taxon>
        <taxon>Anguininae</taxon>
        <taxon>Ditylenchus</taxon>
    </lineage>
</organism>
<feature type="transmembrane region" description="Helical" evidence="3">
    <location>
        <begin position="87"/>
        <end position="107"/>
    </location>
</feature>
<name>A0AAD4N190_9BILA</name>
<dbReference type="InterPro" id="IPR037176">
    <property type="entry name" value="Osmotin/thaumatin-like_sf"/>
</dbReference>
<gene>
    <name evidence="5" type="ORF">DdX_10026</name>
</gene>
<dbReference type="Proteomes" id="UP001201812">
    <property type="component" value="Unassembled WGS sequence"/>
</dbReference>
<evidence type="ECO:0000256" key="3">
    <source>
        <dbReference type="SAM" id="Phobius"/>
    </source>
</evidence>
<reference evidence="5" key="1">
    <citation type="submission" date="2022-01" db="EMBL/GenBank/DDBJ databases">
        <title>Genome Sequence Resource for Two Populations of Ditylenchus destructor, the Migratory Endoparasitic Phytonematode.</title>
        <authorList>
            <person name="Zhang H."/>
            <person name="Lin R."/>
            <person name="Xie B."/>
        </authorList>
    </citation>
    <scope>NUCLEOTIDE SEQUENCE</scope>
    <source>
        <strain evidence="5">BazhouSP</strain>
    </source>
</reference>
<evidence type="ECO:0000313" key="6">
    <source>
        <dbReference type="Proteomes" id="UP001201812"/>
    </source>
</evidence>
<keyword evidence="3" id="KW-0812">Transmembrane</keyword>
<feature type="region of interest" description="Disordered" evidence="2">
    <location>
        <begin position="223"/>
        <end position="246"/>
    </location>
</feature>
<comment type="caution">
    <text evidence="5">The sequence shown here is derived from an EMBL/GenBank/DDBJ whole genome shotgun (WGS) entry which is preliminary data.</text>
</comment>
<proteinExistence type="predicted"/>
<feature type="coiled-coil region" evidence="1">
    <location>
        <begin position="49"/>
        <end position="86"/>
    </location>
</feature>
<dbReference type="Gene3D" id="2.60.110.10">
    <property type="entry name" value="Thaumatin"/>
    <property type="match status" value="1"/>
</dbReference>
<dbReference type="SUPFAM" id="SSF49870">
    <property type="entry name" value="Osmotin, thaumatin-like protein"/>
    <property type="match status" value="1"/>
</dbReference>
<dbReference type="InterPro" id="IPR001938">
    <property type="entry name" value="Thaumatin"/>
</dbReference>
<keyword evidence="3" id="KW-1133">Transmembrane helix</keyword>
<keyword evidence="6" id="KW-1185">Reference proteome</keyword>
<dbReference type="EMBL" id="JAKKPZ010000021">
    <property type="protein sequence ID" value="KAI1711564.1"/>
    <property type="molecule type" value="Genomic_DNA"/>
</dbReference>
<dbReference type="InterPro" id="IPR001810">
    <property type="entry name" value="F-box_dom"/>
</dbReference>
<feature type="domain" description="F-box" evidence="4">
    <location>
        <begin position="22"/>
        <end position="69"/>
    </location>
</feature>
<keyword evidence="3" id="KW-0472">Membrane</keyword>
<dbReference type="PROSITE" id="PS51367">
    <property type="entry name" value="THAUMATIN_2"/>
    <property type="match status" value="1"/>
</dbReference>
<sequence length="246" mass="26714">MKDSGIDLANGSSNPEEVAVIPHHFSTLPMEVLDTIFQFLSPDDSINIMLTLKQNDEELKQKDEELKQKDEELKQQAEELEKKDKQLIVLVILSVILAVIVLAPLRFQFPSVAGLCGTGGAQCCTGGPEKCPPSAFTPEKKKQYDEMKPNIKGNGAGGAPPASLVEFTLAKDKSGQDTYDTSYVDGYNEMTIMKPIEGTYDPAAKKPAEDNFCTTDGECKEDLKTAASTPKELKKPSETAPTVSSP</sequence>
<dbReference type="AlphaFoldDB" id="A0AAD4N190"/>